<dbReference type="Proteomes" id="UP000464211">
    <property type="component" value="Chromosome"/>
</dbReference>
<dbReference type="Pfam" id="PF03966">
    <property type="entry name" value="Trm112p"/>
    <property type="match status" value="1"/>
</dbReference>
<dbReference type="GeneID" id="92849567"/>
<reference evidence="1 3" key="2">
    <citation type="submission" date="2007-04" db="EMBL/GenBank/DDBJ databases">
        <authorList>
            <person name="Fulton L."/>
            <person name="Clifton S."/>
            <person name="Fulton B."/>
            <person name="Xu J."/>
            <person name="Minx P."/>
            <person name="Mardis E.R."/>
            <person name="Wilson R.K."/>
        </authorList>
    </citation>
    <scope>NUCLEOTIDE SEQUENCE [LARGE SCALE GENOMIC DNA]</scope>
    <source>
        <strain evidence="1">ATCC 25986</strain>
        <strain evidence="3">ATCC 25986 / DSM 3979 / JCM 10188 / KCTC 3647 / NCTC 11838 / VPI 1003</strain>
    </source>
</reference>
<dbReference type="AlphaFoldDB" id="A4EAW9"/>
<evidence type="ECO:0000313" key="2">
    <source>
        <dbReference type="EMBL" id="QIA33491.1"/>
    </source>
</evidence>
<dbReference type="EMBL" id="CP048433">
    <property type="protein sequence ID" value="QIA33491.1"/>
    <property type="molecule type" value="Genomic_DNA"/>
</dbReference>
<gene>
    <name evidence="1" type="ORF">COLAER_01581</name>
    <name evidence="2" type="ORF">GXM19_03960</name>
</gene>
<dbReference type="RefSeq" id="WP_006235506.1">
    <property type="nucleotide sequence ID" value="NZ_AAVN02000006.1"/>
</dbReference>
<protein>
    <submittedName>
        <fullName evidence="1">Uncharacterized protein</fullName>
    </submittedName>
</protein>
<dbReference type="Proteomes" id="UP000002979">
    <property type="component" value="Unassembled WGS sequence"/>
</dbReference>
<evidence type="ECO:0000313" key="4">
    <source>
        <dbReference type="Proteomes" id="UP000464211"/>
    </source>
</evidence>
<evidence type="ECO:0000313" key="1">
    <source>
        <dbReference type="EMBL" id="EBA39286.1"/>
    </source>
</evidence>
<name>A4EAW9_COLAA</name>
<reference evidence="1 3" key="1">
    <citation type="submission" date="2007-01" db="EMBL/GenBank/DDBJ databases">
        <title>Draft genome sequence of Collinsella aerofaciens (ATCC 25986).</title>
        <authorList>
            <person name="Sudarsanam P."/>
            <person name="Ley R."/>
            <person name="Guruge J."/>
            <person name="Turnbaugh P.J."/>
            <person name="Mahowald M."/>
            <person name="Liep D."/>
            <person name="Gordon J."/>
        </authorList>
    </citation>
    <scope>NUCLEOTIDE SEQUENCE [LARGE SCALE GENOMIC DNA]</scope>
    <source>
        <strain evidence="1">ATCC 25986</strain>
        <strain evidence="3">ATCC 25986 / DSM 3979 / JCM 10188 / KCTC 3647 / NCTC 11838 / VPI 1003</strain>
    </source>
</reference>
<proteinExistence type="predicted"/>
<reference evidence="2 4" key="3">
    <citation type="submission" date="2020-01" db="EMBL/GenBank/DDBJ databases">
        <title>Complete genome sequence of Collinsella aerofaciens JCM 10188(T).</title>
        <authorList>
            <person name="Tourlousse D.M."/>
            <person name="Sakamoto M."/>
            <person name="Miura T."/>
            <person name="Narita K."/>
            <person name="Ohashi A."/>
            <person name="Uchino Y."/>
            <person name="Yamazoe A."/>
            <person name="Kameyama K."/>
            <person name="Terauchi J."/>
            <person name="Ohkuma M."/>
            <person name="Kawasaki H."/>
            <person name="Sekiguchi Y."/>
        </authorList>
    </citation>
    <scope>NUCLEOTIDE SEQUENCE [LARGE SCALE GENOMIC DNA]</scope>
    <source>
        <strain evidence="2 4">JCM 10188</strain>
    </source>
</reference>
<organism evidence="1 3">
    <name type="scientific">Collinsella aerofaciens (strain ATCC 25986 / DSM 3979 / JCM 10188 / KCTC 3647 / NCTC 11838 / VPI 1003)</name>
    <dbReference type="NCBI Taxonomy" id="411903"/>
    <lineage>
        <taxon>Bacteria</taxon>
        <taxon>Bacillati</taxon>
        <taxon>Actinomycetota</taxon>
        <taxon>Coriobacteriia</taxon>
        <taxon>Coriobacteriales</taxon>
        <taxon>Coriobacteriaceae</taxon>
        <taxon>Collinsella</taxon>
    </lineage>
</organism>
<evidence type="ECO:0000313" key="3">
    <source>
        <dbReference type="Proteomes" id="UP000002979"/>
    </source>
</evidence>
<accession>A4EAW9</accession>
<dbReference type="EMBL" id="AAVN02000006">
    <property type="protein sequence ID" value="EBA39286.1"/>
    <property type="molecule type" value="Genomic_DNA"/>
</dbReference>
<sequence length="95" mass="11195">MAGILGESGYSVCDECLRKARIEREWENEQCAEERLICPYCESSIDDPWYYDEDDEEVVCPECKRAFELEITTVRTYRTKRRIEDMPDGWNGGEL</sequence>
<dbReference type="InterPro" id="IPR005651">
    <property type="entry name" value="Trm112-like"/>
</dbReference>